<evidence type="ECO:0000313" key="2">
    <source>
        <dbReference type="Proteomes" id="UP000504844"/>
    </source>
</evidence>
<dbReference type="EMBL" id="CP054143">
    <property type="protein sequence ID" value="QKJ65244.1"/>
    <property type="molecule type" value="Genomic_DNA"/>
</dbReference>
<dbReference type="RefSeq" id="WP_173531754.1">
    <property type="nucleotide sequence ID" value="NZ_CP054143.1"/>
</dbReference>
<keyword evidence="2" id="KW-1185">Reference proteome</keyword>
<sequence>MVPVRPAAEIQANTVRSKLSTLNRLSASSMDAEKPINQALNLALPSEAIPPERQQLVNRPQKPTQLNTQLNEHETTLSKDLKKATRRDCRNAYRSMGLLAIPLLIKDSVNDEGCDW</sequence>
<accession>A0A6M8SM93</accession>
<dbReference type="AlphaFoldDB" id="A0A6M8SM93"/>
<proteinExistence type="predicted"/>
<protein>
    <submittedName>
        <fullName evidence="1">Uncharacterized protein</fullName>
    </submittedName>
</protein>
<dbReference type="Proteomes" id="UP000504844">
    <property type="component" value="Chromosome"/>
</dbReference>
<organism evidence="1 2">
    <name type="scientific">Deefgea piscis</name>
    <dbReference type="NCBI Taxonomy" id="2739061"/>
    <lineage>
        <taxon>Bacteria</taxon>
        <taxon>Pseudomonadati</taxon>
        <taxon>Pseudomonadota</taxon>
        <taxon>Betaproteobacteria</taxon>
        <taxon>Neisseriales</taxon>
        <taxon>Chitinibacteraceae</taxon>
        <taxon>Deefgea</taxon>
    </lineage>
</organism>
<gene>
    <name evidence="1" type="ORF">HQN60_08725</name>
</gene>
<evidence type="ECO:0000313" key="1">
    <source>
        <dbReference type="EMBL" id="QKJ65244.1"/>
    </source>
</evidence>
<dbReference type="KEGG" id="dee:HQN60_08725"/>
<reference evidence="1 2" key="1">
    <citation type="submission" date="2020-05" db="EMBL/GenBank/DDBJ databases">
        <title>Complete genome sequence of Deefgea sp. D17.</title>
        <authorList>
            <person name="Bae J.-W."/>
            <person name="Han J.E."/>
        </authorList>
    </citation>
    <scope>NUCLEOTIDE SEQUENCE [LARGE SCALE GENOMIC DNA]</scope>
    <source>
        <strain evidence="1 2">D17</strain>
    </source>
</reference>
<name>A0A6M8SM93_9NEIS</name>